<feature type="region of interest" description="Disordered" evidence="1">
    <location>
        <begin position="24"/>
        <end position="59"/>
    </location>
</feature>
<evidence type="ECO:0000256" key="2">
    <source>
        <dbReference type="SAM" id="SignalP"/>
    </source>
</evidence>
<name>A0A840SP53_9RHOB</name>
<reference evidence="3 4" key="1">
    <citation type="submission" date="2020-08" db="EMBL/GenBank/DDBJ databases">
        <title>Genomic Encyclopedia of Type Strains, Phase IV (KMG-IV): sequencing the most valuable type-strain genomes for metagenomic binning, comparative biology and taxonomic classification.</title>
        <authorList>
            <person name="Goeker M."/>
        </authorList>
    </citation>
    <scope>NUCLEOTIDE SEQUENCE [LARGE SCALE GENOMIC DNA]</scope>
    <source>
        <strain evidence="3 4">DSM 101730</strain>
    </source>
</reference>
<protein>
    <recommendedName>
        <fullName evidence="5">TAXI family TRAP transporter solute-binding subunit</fullName>
    </recommendedName>
</protein>
<keyword evidence="4" id="KW-1185">Reference proteome</keyword>
<evidence type="ECO:0000313" key="3">
    <source>
        <dbReference type="EMBL" id="MBB5221082.1"/>
    </source>
</evidence>
<dbReference type="InterPro" id="IPR011852">
    <property type="entry name" value="TRAP_TAXI"/>
</dbReference>
<sequence>MAAWQMGLRALALLAAFAPGAWAQQSPAPAPDGAPGAPAAASPDPAPDPVTGDAPAPTEVVRMGTGSVAGVYFPVGVAICRLANQHRAETGLRCAATQTAGSVANVAGLRDGSLGFAIVQSDALAEAVAGTGAFATAGPDTGIRAVMGLYPEALALVVRSDAGVARVEDLAGKRIVIGAEGAGTRSLADGLIGALGWTAASFGATPDIAPERLGQALCDNQIDGFFYAVGHPARVIQEATTSCDARLVPIDGAAVNALVASNPTYVAATIPGGLYRGNAGPVATFGVTATLVTEASVPDATVRILVHAVVDEIDTLRGLEPVLSGLDPREQVSAGFAAPLHPAAAAIYREKGWE</sequence>
<comment type="caution">
    <text evidence="3">The sequence shown here is derived from an EMBL/GenBank/DDBJ whole genome shotgun (WGS) entry which is preliminary data.</text>
</comment>
<gene>
    <name evidence="3" type="ORF">HNP73_001003</name>
</gene>
<dbReference type="NCBIfam" id="TIGR02122">
    <property type="entry name" value="TRAP_TAXI"/>
    <property type="match status" value="1"/>
</dbReference>
<dbReference type="Gene3D" id="3.40.190.10">
    <property type="entry name" value="Periplasmic binding protein-like II"/>
    <property type="match status" value="2"/>
</dbReference>
<evidence type="ECO:0000256" key="1">
    <source>
        <dbReference type="SAM" id="MobiDB-lite"/>
    </source>
</evidence>
<dbReference type="AlphaFoldDB" id="A0A840SP53"/>
<dbReference type="RefSeq" id="WP_184147485.1">
    <property type="nucleotide sequence ID" value="NZ_JACHFM010000001.1"/>
</dbReference>
<feature type="chain" id="PRO_5032745413" description="TAXI family TRAP transporter solute-binding subunit" evidence="2">
    <location>
        <begin position="24"/>
        <end position="354"/>
    </location>
</feature>
<feature type="compositionally biased region" description="Low complexity" evidence="1">
    <location>
        <begin position="24"/>
        <end position="43"/>
    </location>
</feature>
<organism evidence="3 4">
    <name type="scientific">Amaricoccus macauensis</name>
    <dbReference type="NCBI Taxonomy" id="57001"/>
    <lineage>
        <taxon>Bacteria</taxon>
        <taxon>Pseudomonadati</taxon>
        <taxon>Pseudomonadota</taxon>
        <taxon>Alphaproteobacteria</taxon>
        <taxon>Rhodobacterales</taxon>
        <taxon>Paracoccaceae</taxon>
        <taxon>Amaricoccus</taxon>
    </lineage>
</organism>
<evidence type="ECO:0000313" key="4">
    <source>
        <dbReference type="Proteomes" id="UP000549457"/>
    </source>
</evidence>
<dbReference type="PANTHER" id="PTHR42941">
    <property type="entry name" value="SLL1037 PROTEIN"/>
    <property type="match status" value="1"/>
</dbReference>
<dbReference type="EMBL" id="JACHFM010000001">
    <property type="protein sequence ID" value="MBB5221082.1"/>
    <property type="molecule type" value="Genomic_DNA"/>
</dbReference>
<dbReference type="SUPFAM" id="SSF53850">
    <property type="entry name" value="Periplasmic binding protein-like II"/>
    <property type="match status" value="1"/>
</dbReference>
<dbReference type="Proteomes" id="UP000549457">
    <property type="component" value="Unassembled WGS sequence"/>
</dbReference>
<evidence type="ECO:0008006" key="5">
    <source>
        <dbReference type="Google" id="ProtNLM"/>
    </source>
</evidence>
<accession>A0A840SP53</accession>
<dbReference type="PANTHER" id="PTHR42941:SF1">
    <property type="entry name" value="SLL1037 PROTEIN"/>
    <property type="match status" value="1"/>
</dbReference>
<feature type="signal peptide" evidence="2">
    <location>
        <begin position="1"/>
        <end position="23"/>
    </location>
</feature>
<keyword evidence="2" id="KW-0732">Signal</keyword>
<dbReference type="Pfam" id="PF16868">
    <property type="entry name" value="NMT1_3"/>
    <property type="match status" value="1"/>
</dbReference>
<proteinExistence type="predicted"/>